<evidence type="ECO:0000256" key="1">
    <source>
        <dbReference type="ARBA" id="ARBA00008455"/>
    </source>
</evidence>
<evidence type="ECO:0000256" key="2">
    <source>
        <dbReference type="ARBA" id="ARBA00023157"/>
    </source>
</evidence>
<dbReference type="PRINTS" id="PR00705">
    <property type="entry name" value="PAPAIN"/>
</dbReference>
<proteinExistence type="inferred from homology"/>
<dbReference type="CDD" id="cd02248">
    <property type="entry name" value="Peptidase_C1A"/>
    <property type="match status" value="1"/>
</dbReference>
<dbReference type="OrthoDB" id="7852805at2759"/>
<dbReference type="SMART" id="SM00848">
    <property type="entry name" value="Inhibitor_I29"/>
    <property type="match status" value="1"/>
</dbReference>
<dbReference type="PANTHER" id="PTHR12411">
    <property type="entry name" value="CYSTEINE PROTEASE FAMILY C1-RELATED"/>
    <property type="match status" value="1"/>
</dbReference>
<dbReference type="FunFam" id="3.90.70.10:FF:000332">
    <property type="entry name" value="Cathepsin L1"/>
    <property type="match status" value="1"/>
</dbReference>
<protein>
    <submittedName>
        <fullName evidence="5">Uncharacterized protein</fullName>
    </submittedName>
</protein>
<dbReference type="Pfam" id="PF00112">
    <property type="entry name" value="Peptidase_C1"/>
    <property type="match status" value="1"/>
</dbReference>
<dbReference type="PROSITE" id="PS00639">
    <property type="entry name" value="THIOL_PROTEASE_HIS"/>
    <property type="match status" value="1"/>
</dbReference>
<dbReference type="Pfam" id="PF08246">
    <property type="entry name" value="Inhibitor_I29"/>
    <property type="match status" value="1"/>
</dbReference>
<feature type="domain" description="Cathepsin propeptide inhibitor" evidence="4">
    <location>
        <begin position="19"/>
        <end position="76"/>
    </location>
</feature>
<keyword evidence="2" id="KW-1015">Disulfide bond</keyword>
<dbReference type="InterPro" id="IPR025660">
    <property type="entry name" value="Pept_his_AS"/>
</dbReference>
<dbReference type="SMART" id="SM00645">
    <property type="entry name" value="Pept_C1"/>
    <property type="match status" value="1"/>
</dbReference>
<comment type="similarity">
    <text evidence="1">Belongs to the peptidase C1 family.</text>
</comment>
<sequence>MKILILLLFSCVFATVPNFDEFRKMYHKSYKNKTELNLAKKNYEAHVAYIERFNSKKRLPYKLGINKYSDLSPTKKKRLNGYRSSIFSSLIERSEELVAERGILPNFVDWRNSNAVSPVQDQGFYCGSCWAYSAAGALEGSISLSRRTPAIQLSIQQFIDCNYDAKIGNFGCDGGFMNVALFYSSKFDITTGVRYPYMEARNNCSYTKPQTKFVLSSPVQIPKGDEDALKVAVATIGPVATAMDGDHASFYSYSSGVYYEPNCTQWVNHGVLIVGYGTDPVGGDYWLAKNSWSANWGEDGFFKIARNRGNHCGIANNAVYIKINKIV</sequence>
<dbReference type="InterPro" id="IPR013201">
    <property type="entry name" value="Prot_inhib_I29"/>
</dbReference>
<dbReference type="Proteomes" id="UP001107558">
    <property type="component" value="Chromosome 4"/>
</dbReference>
<evidence type="ECO:0000259" key="3">
    <source>
        <dbReference type="SMART" id="SM00645"/>
    </source>
</evidence>
<dbReference type="Gene3D" id="3.90.70.10">
    <property type="entry name" value="Cysteine proteinases"/>
    <property type="match status" value="1"/>
</dbReference>
<evidence type="ECO:0000313" key="6">
    <source>
        <dbReference type="Proteomes" id="UP001107558"/>
    </source>
</evidence>
<reference evidence="5" key="1">
    <citation type="submission" date="2021-03" db="EMBL/GenBank/DDBJ databases">
        <title>Chromosome level genome of the anhydrobiotic midge Polypedilum vanderplanki.</title>
        <authorList>
            <person name="Yoshida Y."/>
            <person name="Kikawada T."/>
            <person name="Gusev O."/>
        </authorList>
    </citation>
    <scope>NUCLEOTIDE SEQUENCE</scope>
    <source>
        <strain evidence="5">NIAS01</strain>
        <tissue evidence="5">Whole body or cell culture</tissue>
    </source>
</reference>
<dbReference type="GO" id="GO:0006508">
    <property type="term" value="P:proteolysis"/>
    <property type="evidence" value="ECO:0007669"/>
    <property type="project" value="InterPro"/>
</dbReference>
<dbReference type="InterPro" id="IPR013128">
    <property type="entry name" value="Peptidase_C1A"/>
</dbReference>
<evidence type="ECO:0000313" key="5">
    <source>
        <dbReference type="EMBL" id="KAG5667931.1"/>
    </source>
</evidence>
<dbReference type="GO" id="GO:0008234">
    <property type="term" value="F:cysteine-type peptidase activity"/>
    <property type="evidence" value="ECO:0007669"/>
    <property type="project" value="InterPro"/>
</dbReference>
<dbReference type="AlphaFoldDB" id="A0A9J6BEJ6"/>
<dbReference type="PROSITE" id="PS00640">
    <property type="entry name" value="THIOL_PROTEASE_ASN"/>
    <property type="match status" value="1"/>
</dbReference>
<dbReference type="InterPro" id="IPR025661">
    <property type="entry name" value="Pept_asp_AS"/>
</dbReference>
<feature type="domain" description="Peptidase C1A papain C-terminal" evidence="3">
    <location>
        <begin position="104"/>
        <end position="322"/>
    </location>
</feature>
<dbReference type="InterPro" id="IPR039417">
    <property type="entry name" value="Peptidase_C1A_papain-like"/>
</dbReference>
<dbReference type="InterPro" id="IPR038765">
    <property type="entry name" value="Papain-like_cys_pep_sf"/>
</dbReference>
<dbReference type="InterPro" id="IPR000668">
    <property type="entry name" value="Peptidase_C1A_C"/>
</dbReference>
<keyword evidence="6" id="KW-1185">Reference proteome</keyword>
<comment type="caution">
    <text evidence="5">The sequence shown here is derived from an EMBL/GenBank/DDBJ whole genome shotgun (WGS) entry which is preliminary data.</text>
</comment>
<gene>
    <name evidence="5" type="ORF">PVAND_015896</name>
</gene>
<dbReference type="SUPFAM" id="SSF54001">
    <property type="entry name" value="Cysteine proteinases"/>
    <property type="match status" value="1"/>
</dbReference>
<name>A0A9J6BEJ6_POLVA</name>
<accession>A0A9J6BEJ6</accession>
<dbReference type="EMBL" id="JADBJN010000004">
    <property type="protein sequence ID" value="KAG5667931.1"/>
    <property type="molecule type" value="Genomic_DNA"/>
</dbReference>
<organism evidence="5 6">
    <name type="scientific">Polypedilum vanderplanki</name>
    <name type="common">Sleeping chironomid midge</name>
    <dbReference type="NCBI Taxonomy" id="319348"/>
    <lineage>
        <taxon>Eukaryota</taxon>
        <taxon>Metazoa</taxon>
        <taxon>Ecdysozoa</taxon>
        <taxon>Arthropoda</taxon>
        <taxon>Hexapoda</taxon>
        <taxon>Insecta</taxon>
        <taxon>Pterygota</taxon>
        <taxon>Neoptera</taxon>
        <taxon>Endopterygota</taxon>
        <taxon>Diptera</taxon>
        <taxon>Nematocera</taxon>
        <taxon>Chironomoidea</taxon>
        <taxon>Chironomidae</taxon>
        <taxon>Chironominae</taxon>
        <taxon>Polypedilum</taxon>
        <taxon>Polypedilum</taxon>
    </lineage>
</organism>
<evidence type="ECO:0000259" key="4">
    <source>
        <dbReference type="SMART" id="SM00848"/>
    </source>
</evidence>